<comment type="caution">
    <text evidence="3">The sequence shown here is derived from an EMBL/GenBank/DDBJ whole genome shotgun (WGS) entry which is preliminary data.</text>
</comment>
<accession>A0AAD3E4D4</accession>
<dbReference type="AlphaFoldDB" id="A0AAD3E4D4"/>
<feature type="non-terminal residue" evidence="3">
    <location>
        <position position="1"/>
    </location>
</feature>
<evidence type="ECO:0000313" key="3">
    <source>
        <dbReference type="EMBL" id="GFR53233.1"/>
    </source>
</evidence>
<organism evidence="3 4">
    <name type="scientific">Astrephomene gubernaculifera</name>
    <dbReference type="NCBI Taxonomy" id="47775"/>
    <lineage>
        <taxon>Eukaryota</taxon>
        <taxon>Viridiplantae</taxon>
        <taxon>Chlorophyta</taxon>
        <taxon>core chlorophytes</taxon>
        <taxon>Chlorophyceae</taxon>
        <taxon>CS clade</taxon>
        <taxon>Chlamydomonadales</taxon>
        <taxon>Astrephomenaceae</taxon>
        <taxon>Astrephomene</taxon>
    </lineage>
</organism>
<keyword evidence="4" id="KW-1185">Reference proteome</keyword>
<reference evidence="3" key="1">
    <citation type="submission" date="2020-08" db="EMBL/GenBank/DDBJ databases">
        <authorList>
            <person name="Yamashita S."/>
            <person name="Nozaki H."/>
        </authorList>
    </citation>
    <scope>NUCLEOTIDE SEQUENCE</scope>
    <source>
        <strain evidence="3">NIES-4017</strain>
    </source>
</reference>
<dbReference type="EMBL" id="BMAR01000108">
    <property type="protein sequence ID" value="GFR53229.1"/>
    <property type="molecule type" value="Genomic_DNA"/>
</dbReference>
<evidence type="ECO:0000256" key="1">
    <source>
        <dbReference type="SAM" id="MobiDB-lite"/>
    </source>
</evidence>
<feature type="region of interest" description="Disordered" evidence="1">
    <location>
        <begin position="51"/>
        <end position="75"/>
    </location>
</feature>
<feature type="compositionally biased region" description="Basic residues" evidence="1">
    <location>
        <begin position="51"/>
        <end position="60"/>
    </location>
</feature>
<evidence type="ECO:0000313" key="2">
    <source>
        <dbReference type="EMBL" id="GFR53229.1"/>
    </source>
</evidence>
<evidence type="ECO:0000313" key="4">
    <source>
        <dbReference type="Proteomes" id="UP001054857"/>
    </source>
</evidence>
<name>A0AAD3E4D4_9CHLO</name>
<reference evidence="3 4" key="2">
    <citation type="journal article" date="2021" name="Sci. Rep.">
        <title>Genome sequencing of the multicellular alga Astrephomene provides insights into convergent evolution of germ-soma differentiation.</title>
        <authorList>
            <person name="Yamashita S."/>
            <person name="Yamamoto K."/>
            <person name="Matsuzaki R."/>
            <person name="Suzuki S."/>
            <person name="Yamaguchi H."/>
            <person name="Hirooka S."/>
            <person name="Minakuchi Y."/>
            <person name="Miyagishima S."/>
            <person name="Kawachi M."/>
            <person name="Toyoda A."/>
            <person name="Nozaki H."/>
        </authorList>
    </citation>
    <scope>NUCLEOTIDE SEQUENCE [LARGE SCALE GENOMIC DNA]</scope>
    <source>
        <strain evidence="3 4">NIES-4017</strain>
    </source>
</reference>
<dbReference type="Gene3D" id="3.90.75.20">
    <property type="match status" value="1"/>
</dbReference>
<protein>
    <submittedName>
        <fullName evidence="3">Uncharacterized protein</fullName>
    </submittedName>
</protein>
<gene>
    <name evidence="2" type="ORF">Agub_g15956</name>
    <name evidence="3" type="ORF">Agub_g15962</name>
</gene>
<dbReference type="Proteomes" id="UP001054857">
    <property type="component" value="Unassembled WGS sequence"/>
</dbReference>
<sequence>APATGVSSRSSSAPAAASDAVMDDAAAAAAPSALGYHAPSSALDMVRQLRRRATHSSTHSHHQEPPGRLSPCRSSAAPASAGEVFVRHGGVEYKKVDGLPATFVSRCGKVLSLRAAGYKPVAVTRHRTTGHAVAKVRFPGSASGDERRVQVRRLVAATWMPVEVVKKLGLTCAEPYVGPLQEAVCRLAHRDRDVLNVGVDNLEVVPN</sequence>
<proteinExistence type="predicted"/>
<dbReference type="EMBL" id="BMAR01000108">
    <property type="protein sequence ID" value="GFR53233.1"/>
    <property type="molecule type" value="Genomic_DNA"/>
</dbReference>